<dbReference type="AlphaFoldDB" id="A0A3S5EUQ1"/>
<evidence type="ECO:0000313" key="3">
    <source>
        <dbReference type="Proteomes" id="UP000028349"/>
    </source>
</evidence>
<evidence type="ECO:0000313" key="4">
    <source>
        <dbReference type="Proteomes" id="UP000270036"/>
    </source>
</evidence>
<dbReference type="KEGG" id="cant:NCTC13489_01009"/>
<dbReference type="EMBL" id="JPEP01000002">
    <property type="protein sequence ID" value="KEY19293.1"/>
    <property type="molecule type" value="Genomic_DNA"/>
</dbReference>
<name>A0A3S5EUQ1_9FLAO</name>
<dbReference type="Proteomes" id="UP000270036">
    <property type="component" value="Chromosome"/>
</dbReference>
<evidence type="ECO:0000313" key="2">
    <source>
        <dbReference type="EMBL" id="VEH98525.1"/>
    </source>
</evidence>
<dbReference type="OrthoDB" id="1028470at2"/>
<proteinExistence type="predicted"/>
<organism evidence="2 4">
    <name type="scientific">Kaistella antarctica</name>
    <dbReference type="NCBI Taxonomy" id="266748"/>
    <lineage>
        <taxon>Bacteria</taxon>
        <taxon>Pseudomonadati</taxon>
        <taxon>Bacteroidota</taxon>
        <taxon>Flavobacteriia</taxon>
        <taxon>Flavobacteriales</taxon>
        <taxon>Weeksellaceae</taxon>
        <taxon>Chryseobacterium group</taxon>
        <taxon>Kaistella</taxon>
    </lineage>
</organism>
<reference evidence="2 4" key="2">
    <citation type="submission" date="2018-12" db="EMBL/GenBank/DDBJ databases">
        <authorList>
            <consortium name="Pathogen Informatics"/>
        </authorList>
    </citation>
    <scope>NUCLEOTIDE SEQUENCE [LARGE SCALE GENOMIC DNA]</scope>
    <source>
        <strain evidence="2 4">NCTC13489</strain>
    </source>
</reference>
<protein>
    <submittedName>
        <fullName evidence="2">Uncharacterized protein</fullName>
    </submittedName>
</protein>
<sequence>MKTNDDPFQENEVTLLKTLNLLTHILEHLNNPQPKEETFYDNADLKRLLNLSDSALHRLRKSKKIPF</sequence>
<keyword evidence="3" id="KW-1185">Reference proteome</keyword>
<evidence type="ECO:0000313" key="1">
    <source>
        <dbReference type="EMBL" id="KEY19293.1"/>
    </source>
</evidence>
<gene>
    <name evidence="1" type="ORF">HY04_12850</name>
    <name evidence="2" type="ORF">NCTC13489_01009</name>
</gene>
<accession>A0A3S5EUQ1</accession>
<reference evidence="1 3" key="1">
    <citation type="submission" date="2014-07" db="EMBL/GenBank/DDBJ databases">
        <authorList>
            <person name="Pisani N.G."/>
            <person name="Newman J.D."/>
        </authorList>
    </citation>
    <scope>NUCLEOTIDE SEQUENCE [LARGE SCALE GENOMIC DNA]</scope>
    <source>
        <strain evidence="1 3">LMG 24720</strain>
    </source>
</reference>
<dbReference type="EMBL" id="LR134441">
    <property type="protein sequence ID" value="VEH98525.1"/>
    <property type="molecule type" value="Genomic_DNA"/>
</dbReference>
<dbReference type="RefSeq" id="WP_051803810.1">
    <property type="nucleotide sequence ID" value="NZ_FOIX01000003.1"/>
</dbReference>
<dbReference type="Proteomes" id="UP000028349">
    <property type="component" value="Unassembled WGS sequence"/>
</dbReference>